<name>A0AAV1RVL1_9ROSI</name>
<keyword evidence="2" id="KW-1185">Reference proteome</keyword>
<organism evidence="1 2">
    <name type="scientific">Dovyalis caffra</name>
    <dbReference type="NCBI Taxonomy" id="77055"/>
    <lineage>
        <taxon>Eukaryota</taxon>
        <taxon>Viridiplantae</taxon>
        <taxon>Streptophyta</taxon>
        <taxon>Embryophyta</taxon>
        <taxon>Tracheophyta</taxon>
        <taxon>Spermatophyta</taxon>
        <taxon>Magnoliopsida</taxon>
        <taxon>eudicotyledons</taxon>
        <taxon>Gunneridae</taxon>
        <taxon>Pentapetalae</taxon>
        <taxon>rosids</taxon>
        <taxon>fabids</taxon>
        <taxon>Malpighiales</taxon>
        <taxon>Salicaceae</taxon>
        <taxon>Flacourtieae</taxon>
        <taxon>Dovyalis</taxon>
    </lineage>
</organism>
<proteinExistence type="predicted"/>
<dbReference type="AlphaFoldDB" id="A0AAV1RVL1"/>
<dbReference type="Proteomes" id="UP001314170">
    <property type="component" value="Unassembled WGS sequence"/>
</dbReference>
<accession>A0AAV1RVL1</accession>
<evidence type="ECO:0000313" key="1">
    <source>
        <dbReference type="EMBL" id="CAK7340729.1"/>
    </source>
</evidence>
<sequence>MVASQIGMIDQVSTSCGTLWGPTVQTRADTSSFKSYLGPREPSTQLAERTIWSALSCISRITQNRPLTPLNQIFGHLFARNRRQCAKTNVDVLRFTNVFNFLQNWRFHVHAPKKIRTFETRRRE</sequence>
<reference evidence="1 2" key="1">
    <citation type="submission" date="2024-01" db="EMBL/GenBank/DDBJ databases">
        <authorList>
            <person name="Waweru B."/>
        </authorList>
    </citation>
    <scope>NUCLEOTIDE SEQUENCE [LARGE SCALE GENOMIC DNA]</scope>
</reference>
<dbReference type="EMBL" id="CAWUPB010001160">
    <property type="protein sequence ID" value="CAK7340729.1"/>
    <property type="molecule type" value="Genomic_DNA"/>
</dbReference>
<gene>
    <name evidence="1" type="ORF">DCAF_LOCUS15815</name>
</gene>
<evidence type="ECO:0000313" key="2">
    <source>
        <dbReference type="Proteomes" id="UP001314170"/>
    </source>
</evidence>
<protein>
    <submittedName>
        <fullName evidence="1">Uncharacterized protein</fullName>
    </submittedName>
</protein>
<comment type="caution">
    <text evidence="1">The sequence shown here is derived from an EMBL/GenBank/DDBJ whole genome shotgun (WGS) entry which is preliminary data.</text>
</comment>